<evidence type="ECO:0000256" key="5">
    <source>
        <dbReference type="ARBA" id="ARBA00013714"/>
    </source>
</evidence>
<evidence type="ECO:0000256" key="6">
    <source>
        <dbReference type="ARBA" id="ARBA00022448"/>
    </source>
</evidence>
<evidence type="ECO:0000256" key="7">
    <source>
        <dbReference type="ARBA" id="ARBA00022692"/>
    </source>
</evidence>
<evidence type="ECO:0000256" key="20">
    <source>
        <dbReference type="ARBA" id="ARBA00033150"/>
    </source>
</evidence>
<keyword evidence="9" id="KW-0653">Protein transport</keyword>
<dbReference type="PROSITE" id="PS51808">
    <property type="entry name" value="CHCH"/>
    <property type="match status" value="1"/>
</dbReference>
<accession>A0AAN6Z9I4</accession>
<comment type="caution">
    <text evidence="23">The sequence shown here is derived from an EMBL/GenBank/DDBJ whole genome shotgun (WGS) entry which is preliminary data.</text>
</comment>
<evidence type="ECO:0000256" key="11">
    <source>
        <dbReference type="ARBA" id="ARBA00022968"/>
    </source>
</evidence>
<dbReference type="Pfam" id="PF06747">
    <property type="entry name" value="CHCH"/>
    <property type="match status" value="1"/>
</dbReference>
<dbReference type="Proteomes" id="UP001304895">
    <property type="component" value="Unassembled WGS sequence"/>
</dbReference>
<evidence type="ECO:0000256" key="8">
    <source>
        <dbReference type="ARBA" id="ARBA00022792"/>
    </source>
</evidence>
<keyword evidence="14" id="KW-0811">Translocation</keyword>
<keyword evidence="15" id="KW-0496">Mitochondrion</keyword>
<protein>
    <recommendedName>
        <fullName evidence="5">Mitochondrial intermembrane space import and assembly protein 40</fullName>
    </recommendedName>
    <alternativeName>
        <fullName evidence="20">Mitochondrial import inner membrane translocase TIM40</fullName>
    </alternativeName>
</protein>
<evidence type="ECO:0000256" key="19">
    <source>
        <dbReference type="ARBA" id="ARBA00024980"/>
    </source>
</evidence>
<sequence>MYRAALRPSPSALRAIRPTVAAGSRRLLATAPAKKKGTWKGTGVRWGLAAAAVYFYNTSPIFADEPLPQAGPAPPHFSDADLPTIDAMIEQKRRQAAAAPPPPPPPPVKEPTEGGKVKTETTTSGEAKPVSTEDAPAVAPERVLEPGSPEALEHEASQQGAFNPETGEINWDCPCLGGMADGPCGEEFKAAFSCFVHSTEEPKGMECIDKFQHMQDCFRKHPEIYGSELADDDDEAPAEESAEPALAKSIEQSATPSAEEVIPKEATDATDANNDPDKTTKQ</sequence>
<evidence type="ECO:0000256" key="17">
    <source>
        <dbReference type="ARBA" id="ARBA00023157"/>
    </source>
</evidence>
<evidence type="ECO:0000256" key="12">
    <source>
        <dbReference type="ARBA" id="ARBA00022989"/>
    </source>
</evidence>
<keyword evidence="7" id="KW-0812">Transmembrane</keyword>
<comment type="subunit">
    <text evidence="4">Monomer.</text>
</comment>
<dbReference type="EMBL" id="MU853452">
    <property type="protein sequence ID" value="KAK4129861.1"/>
    <property type="molecule type" value="Genomic_DNA"/>
</dbReference>
<dbReference type="GO" id="GO:0005758">
    <property type="term" value="C:mitochondrial intermembrane space"/>
    <property type="evidence" value="ECO:0007669"/>
    <property type="project" value="TreeGrafter"/>
</dbReference>
<dbReference type="GO" id="GO:0005743">
    <property type="term" value="C:mitochondrial inner membrane"/>
    <property type="evidence" value="ECO:0007669"/>
    <property type="project" value="UniProtKB-SubCell"/>
</dbReference>
<dbReference type="PANTHER" id="PTHR21622:SF0">
    <property type="entry name" value="COILED-COIL-HELIX-COILED-COIL-HELIX DOMAIN CONTAINING 4"/>
    <property type="match status" value="1"/>
</dbReference>
<keyword evidence="6" id="KW-0813">Transport</keyword>
<dbReference type="InterPro" id="IPR010625">
    <property type="entry name" value="CHCH"/>
</dbReference>
<feature type="region of interest" description="Disordered" evidence="21">
    <location>
        <begin position="92"/>
        <end position="139"/>
    </location>
</feature>
<evidence type="ECO:0000256" key="15">
    <source>
        <dbReference type="ARBA" id="ARBA00023128"/>
    </source>
</evidence>
<evidence type="ECO:0000313" key="24">
    <source>
        <dbReference type="Proteomes" id="UP001304895"/>
    </source>
</evidence>
<proteinExistence type="predicted"/>
<reference evidence="23" key="2">
    <citation type="submission" date="2023-05" db="EMBL/GenBank/DDBJ databases">
        <authorList>
            <consortium name="Lawrence Berkeley National Laboratory"/>
            <person name="Steindorff A."/>
            <person name="Hensen N."/>
            <person name="Bonometti L."/>
            <person name="Westerberg I."/>
            <person name="Brannstrom I.O."/>
            <person name="Guillou S."/>
            <person name="Cros-Aarteil S."/>
            <person name="Calhoun S."/>
            <person name="Haridas S."/>
            <person name="Kuo A."/>
            <person name="Mondo S."/>
            <person name="Pangilinan J."/>
            <person name="Riley R."/>
            <person name="Labutti K."/>
            <person name="Andreopoulos B."/>
            <person name="Lipzen A."/>
            <person name="Chen C."/>
            <person name="Yanf M."/>
            <person name="Daum C."/>
            <person name="Ng V."/>
            <person name="Clum A."/>
            <person name="Ohm R."/>
            <person name="Martin F."/>
            <person name="Silar P."/>
            <person name="Natvig D."/>
            <person name="Lalanne C."/>
            <person name="Gautier V."/>
            <person name="Ament-Velasquez S.L."/>
            <person name="Kruys A."/>
            <person name="Hutchinson M.I."/>
            <person name="Powell A.J."/>
            <person name="Barry K."/>
            <person name="Miller A.N."/>
            <person name="Grigoriev I.V."/>
            <person name="Debuchy R."/>
            <person name="Gladieux P."/>
            <person name="Thoren M.H."/>
            <person name="Johannesson H."/>
        </authorList>
    </citation>
    <scope>NUCLEOTIDE SEQUENCE</scope>
    <source>
        <strain evidence="23">CBS 123565</strain>
    </source>
</reference>
<keyword evidence="18" id="KW-0676">Redox-active center</keyword>
<evidence type="ECO:0000313" key="23">
    <source>
        <dbReference type="EMBL" id="KAK4129861.1"/>
    </source>
</evidence>
<comment type="cofactor">
    <cofactor evidence="2">
        <name>Cu(2+)</name>
        <dbReference type="ChEBI" id="CHEBI:29036"/>
    </cofactor>
</comment>
<dbReference type="GO" id="GO:0045041">
    <property type="term" value="P:protein import into mitochondrial intermembrane space"/>
    <property type="evidence" value="ECO:0007669"/>
    <property type="project" value="InterPro"/>
</dbReference>
<evidence type="ECO:0000256" key="10">
    <source>
        <dbReference type="ARBA" id="ARBA00022946"/>
    </source>
</evidence>
<feature type="compositionally biased region" description="Basic and acidic residues" evidence="21">
    <location>
        <begin position="110"/>
        <end position="119"/>
    </location>
</feature>
<keyword evidence="12" id="KW-1133">Transmembrane helix</keyword>
<evidence type="ECO:0000256" key="21">
    <source>
        <dbReference type="SAM" id="MobiDB-lite"/>
    </source>
</evidence>
<dbReference type="FunFam" id="1.10.287.2900:FF:000002">
    <property type="entry name" value="Mitochondrial intermembrane space import and assembly protein"/>
    <property type="match status" value="1"/>
</dbReference>
<dbReference type="AlphaFoldDB" id="A0AAN6Z9I4"/>
<organism evidence="23 24">
    <name type="scientific">Trichocladium antarcticum</name>
    <dbReference type="NCBI Taxonomy" id="1450529"/>
    <lineage>
        <taxon>Eukaryota</taxon>
        <taxon>Fungi</taxon>
        <taxon>Dikarya</taxon>
        <taxon>Ascomycota</taxon>
        <taxon>Pezizomycotina</taxon>
        <taxon>Sordariomycetes</taxon>
        <taxon>Sordariomycetidae</taxon>
        <taxon>Sordariales</taxon>
        <taxon>Chaetomiaceae</taxon>
        <taxon>Trichocladium</taxon>
    </lineage>
</organism>
<keyword evidence="24" id="KW-1185">Reference proteome</keyword>
<feature type="region of interest" description="Disordered" evidence="21">
    <location>
        <begin position="225"/>
        <end position="282"/>
    </location>
</feature>
<evidence type="ECO:0000256" key="18">
    <source>
        <dbReference type="ARBA" id="ARBA00023284"/>
    </source>
</evidence>
<comment type="function">
    <text evidence="19">Required for the import and folding of small cysteine-containing proteins (small Tim) in the mitochondrial intermembrane space (IMS). Forms a redox cycle with ERV1 that involves a disulfide relay system. Precursor proteins to be imported into the IMS are translocated in their reduced form into the mitochondria. The oxidized form of MIA40 forms a transient intermolecular disulfide bridge with the reduced precursor protein, resulting in oxidation of the precursor protein that now contains an intramolecular disulfide bond and is able to undergo folding in the IMS.</text>
</comment>
<evidence type="ECO:0000256" key="14">
    <source>
        <dbReference type="ARBA" id="ARBA00023010"/>
    </source>
</evidence>
<keyword evidence="13" id="KW-0560">Oxidoreductase</keyword>
<evidence type="ECO:0000256" key="13">
    <source>
        <dbReference type="ARBA" id="ARBA00023002"/>
    </source>
</evidence>
<dbReference type="Gene3D" id="1.10.287.2900">
    <property type="match status" value="1"/>
</dbReference>
<gene>
    <name evidence="23" type="ORF">BT67DRAFT_446257</name>
</gene>
<name>A0AAN6Z9I4_9PEZI</name>
<keyword evidence="11" id="KW-0735">Signal-anchor</keyword>
<reference evidence="23" key="1">
    <citation type="journal article" date="2023" name="Mol. Phylogenet. Evol.">
        <title>Genome-scale phylogeny and comparative genomics of the fungal order Sordariales.</title>
        <authorList>
            <person name="Hensen N."/>
            <person name="Bonometti L."/>
            <person name="Westerberg I."/>
            <person name="Brannstrom I.O."/>
            <person name="Guillou S."/>
            <person name="Cros-Aarteil S."/>
            <person name="Calhoun S."/>
            <person name="Haridas S."/>
            <person name="Kuo A."/>
            <person name="Mondo S."/>
            <person name="Pangilinan J."/>
            <person name="Riley R."/>
            <person name="LaButti K."/>
            <person name="Andreopoulos B."/>
            <person name="Lipzen A."/>
            <person name="Chen C."/>
            <person name="Yan M."/>
            <person name="Daum C."/>
            <person name="Ng V."/>
            <person name="Clum A."/>
            <person name="Steindorff A."/>
            <person name="Ohm R.A."/>
            <person name="Martin F."/>
            <person name="Silar P."/>
            <person name="Natvig D.O."/>
            <person name="Lalanne C."/>
            <person name="Gautier V."/>
            <person name="Ament-Velasquez S.L."/>
            <person name="Kruys A."/>
            <person name="Hutchinson M.I."/>
            <person name="Powell A.J."/>
            <person name="Barry K."/>
            <person name="Miller A.N."/>
            <person name="Grigoriev I.V."/>
            <person name="Debuchy R."/>
            <person name="Gladieux P."/>
            <person name="Hiltunen Thoren M."/>
            <person name="Johannesson H."/>
        </authorList>
    </citation>
    <scope>NUCLEOTIDE SEQUENCE</scope>
    <source>
        <strain evidence="23">CBS 123565</strain>
    </source>
</reference>
<evidence type="ECO:0000256" key="9">
    <source>
        <dbReference type="ARBA" id="ARBA00022927"/>
    </source>
</evidence>
<keyword evidence="10" id="KW-0809">Transit peptide</keyword>
<evidence type="ECO:0000256" key="4">
    <source>
        <dbReference type="ARBA" id="ARBA00011245"/>
    </source>
</evidence>
<evidence type="ECO:0000259" key="22">
    <source>
        <dbReference type="Pfam" id="PF06747"/>
    </source>
</evidence>
<dbReference type="GO" id="GO:0015035">
    <property type="term" value="F:protein-disulfide reductase activity"/>
    <property type="evidence" value="ECO:0007669"/>
    <property type="project" value="InterPro"/>
</dbReference>
<comment type="subcellular location">
    <subcellularLocation>
        <location evidence="3">Mitochondrion inner membrane</location>
        <topology evidence="3">Single-pass type II membrane protein</topology>
        <orientation evidence="3">Intermembrane side</orientation>
    </subcellularLocation>
</comment>
<keyword evidence="16" id="KW-0472">Membrane</keyword>
<evidence type="ECO:0000256" key="1">
    <source>
        <dbReference type="ARBA" id="ARBA00001947"/>
    </source>
</evidence>
<keyword evidence="8" id="KW-0999">Mitochondrion inner membrane</keyword>
<evidence type="ECO:0000256" key="3">
    <source>
        <dbReference type="ARBA" id="ARBA00004164"/>
    </source>
</evidence>
<dbReference type="PANTHER" id="PTHR21622">
    <property type="entry name" value="COILED-COIL-HELIX-COILED-COIL-HELIX DOMAIN CONTAINING 4"/>
    <property type="match status" value="1"/>
</dbReference>
<dbReference type="InterPro" id="IPR039289">
    <property type="entry name" value="CHCHD4"/>
</dbReference>
<feature type="domain" description="CHCH" evidence="22">
    <location>
        <begin position="184"/>
        <end position="220"/>
    </location>
</feature>
<comment type="cofactor">
    <cofactor evidence="1">
        <name>Zn(2+)</name>
        <dbReference type="ChEBI" id="CHEBI:29105"/>
    </cofactor>
</comment>
<keyword evidence="17" id="KW-1015">Disulfide bond</keyword>
<feature type="compositionally biased region" description="Pro residues" evidence="21">
    <location>
        <begin position="99"/>
        <end position="109"/>
    </location>
</feature>
<evidence type="ECO:0000256" key="16">
    <source>
        <dbReference type="ARBA" id="ARBA00023136"/>
    </source>
</evidence>
<evidence type="ECO:0000256" key="2">
    <source>
        <dbReference type="ARBA" id="ARBA00001973"/>
    </source>
</evidence>
<feature type="compositionally biased region" description="Acidic residues" evidence="21">
    <location>
        <begin position="229"/>
        <end position="242"/>
    </location>
</feature>